<keyword evidence="1" id="KW-0812">Transmembrane</keyword>
<dbReference type="AlphaFoldDB" id="A0A135S7U4"/>
<feature type="transmembrane region" description="Helical" evidence="1">
    <location>
        <begin position="35"/>
        <end position="58"/>
    </location>
</feature>
<accession>A0A135S7U4</accession>
<dbReference type="PANTHER" id="PTHR35394:SF5">
    <property type="entry name" value="DUF3176 DOMAIN-CONTAINING PROTEIN"/>
    <property type="match status" value="1"/>
</dbReference>
<keyword evidence="4" id="KW-1185">Reference proteome</keyword>
<keyword evidence="1" id="KW-0472">Membrane</keyword>
<protein>
    <submittedName>
        <fullName evidence="3">Uncharacterized protein</fullName>
    </submittedName>
</protein>
<dbReference type="PANTHER" id="PTHR35394">
    <property type="entry name" value="DUF3176 DOMAIN-CONTAINING PROTEIN"/>
    <property type="match status" value="1"/>
</dbReference>
<feature type="signal peptide" evidence="2">
    <location>
        <begin position="1"/>
        <end position="19"/>
    </location>
</feature>
<feature type="transmembrane region" description="Helical" evidence="1">
    <location>
        <begin position="78"/>
        <end position="96"/>
    </location>
</feature>
<dbReference type="Proteomes" id="UP000070054">
    <property type="component" value="Unassembled WGS sequence"/>
</dbReference>
<keyword evidence="1" id="KW-1133">Transmembrane helix</keyword>
<comment type="caution">
    <text evidence="3">The sequence shown here is derived from an EMBL/GenBank/DDBJ whole genome shotgun (WGS) entry which is preliminary data.</text>
</comment>
<sequence>MLALFISICSFAAIIATLGAYQGKPQPQYGYDININAIVAILSTVLRATLLFVIAQIIGQFKWRWMENPRSLRDIERFVNTSSGAWGSLNFLFFMWKPPSMGPQKVSKAVSLASMPLATGISARMLTIFGACTTIASYAIGPFSQQASTTYSCSVRSGDSKVLTTSQWIPFYQRMKVPAIEGLMYGLDGNSNFSVNWPLTADLSQRRHRSGVHVFNMQSILPPVPLMFHYGTFGQTLYAENITVSTLAFTVAQCAKDAHVASMDERECHHKFGKIVPANGISPGRDAGIVATSCNVYPCIRYYNTEVTNGELRERLVSSVEMKLGRWISTDGYNDTRHFFGVPKLCAVQDKWYDSRNISLAPDREAWVTFETREGLHNIPSECYRAMNVAVVGELQEFLNKSVAGACGDTFPWGYPDLPSASDPNEPVVIGALLISKAIDGMASELTNYFRQNSWGFSLDWEDKGAGKLNYKFGSEYRTTFCVEVRWLWLVFPGALLATTTALLATAYVLSCRDREKLPVWKSSILPLLFYDVETQQGSFGEQNSTSPTVPLLGLPGLENLADTTVARFNLDSEAPAFIIDGEQPTKLKMRAKRAN</sequence>
<feature type="transmembrane region" description="Helical" evidence="1">
    <location>
        <begin position="487"/>
        <end position="510"/>
    </location>
</feature>
<evidence type="ECO:0000313" key="3">
    <source>
        <dbReference type="EMBL" id="KXH32000.1"/>
    </source>
</evidence>
<feature type="chain" id="PRO_5007801851" evidence="2">
    <location>
        <begin position="20"/>
        <end position="596"/>
    </location>
</feature>
<organism evidence="3 4">
    <name type="scientific">Colletotrichum nymphaeae SA-01</name>
    <dbReference type="NCBI Taxonomy" id="1460502"/>
    <lineage>
        <taxon>Eukaryota</taxon>
        <taxon>Fungi</taxon>
        <taxon>Dikarya</taxon>
        <taxon>Ascomycota</taxon>
        <taxon>Pezizomycotina</taxon>
        <taxon>Sordariomycetes</taxon>
        <taxon>Hypocreomycetidae</taxon>
        <taxon>Glomerellales</taxon>
        <taxon>Glomerellaceae</taxon>
        <taxon>Colletotrichum</taxon>
        <taxon>Colletotrichum acutatum species complex</taxon>
    </lineage>
</organism>
<dbReference type="EMBL" id="JEMN01001598">
    <property type="protein sequence ID" value="KXH32000.1"/>
    <property type="molecule type" value="Genomic_DNA"/>
</dbReference>
<gene>
    <name evidence="3" type="ORF">CNYM01_02415</name>
</gene>
<evidence type="ECO:0000256" key="2">
    <source>
        <dbReference type="SAM" id="SignalP"/>
    </source>
</evidence>
<evidence type="ECO:0000256" key="1">
    <source>
        <dbReference type="SAM" id="Phobius"/>
    </source>
</evidence>
<keyword evidence="2" id="KW-0732">Signal</keyword>
<dbReference type="OrthoDB" id="4831610at2759"/>
<name>A0A135S7U4_9PEZI</name>
<reference evidence="3 4" key="1">
    <citation type="submission" date="2014-02" db="EMBL/GenBank/DDBJ databases">
        <title>The genome sequence of Colletotrichum nymphaeae SA-01.</title>
        <authorList>
            <person name="Baroncelli R."/>
            <person name="Thon M.R."/>
        </authorList>
    </citation>
    <scope>NUCLEOTIDE SEQUENCE [LARGE SCALE GENOMIC DNA]</scope>
    <source>
        <strain evidence="3 4">SA-01</strain>
    </source>
</reference>
<proteinExistence type="predicted"/>
<dbReference type="InterPro" id="IPR021514">
    <property type="entry name" value="DUF3176"/>
</dbReference>
<dbReference type="Pfam" id="PF11374">
    <property type="entry name" value="DUF3176"/>
    <property type="match status" value="1"/>
</dbReference>
<evidence type="ECO:0000313" key="4">
    <source>
        <dbReference type="Proteomes" id="UP000070054"/>
    </source>
</evidence>